<evidence type="ECO:0000256" key="6">
    <source>
        <dbReference type="ARBA" id="ARBA00082726"/>
    </source>
</evidence>
<dbReference type="HAMAP" id="MF_01366">
    <property type="entry name" value="Ribosomal_uL13"/>
    <property type="match status" value="1"/>
</dbReference>
<dbReference type="SMR" id="A0A803LVZ1"/>
<dbReference type="NCBIfam" id="TIGR01066">
    <property type="entry name" value="rplM_bact"/>
    <property type="match status" value="1"/>
</dbReference>
<dbReference type="AlphaFoldDB" id="A0A803LVZ1"/>
<evidence type="ECO:0000256" key="1">
    <source>
        <dbReference type="ARBA" id="ARBA00006227"/>
    </source>
</evidence>
<evidence type="ECO:0000313" key="9">
    <source>
        <dbReference type="Proteomes" id="UP000596660"/>
    </source>
</evidence>
<reference evidence="8" key="1">
    <citation type="journal article" date="2017" name="Nature">
        <title>The genome of Chenopodium quinoa.</title>
        <authorList>
            <person name="Jarvis D.E."/>
            <person name="Ho Y.S."/>
            <person name="Lightfoot D.J."/>
            <person name="Schmoeckel S.M."/>
            <person name="Li B."/>
            <person name="Borm T.J.A."/>
            <person name="Ohyanagi H."/>
            <person name="Mineta K."/>
            <person name="Michell C.T."/>
            <person name="Saber N."/>
            <person name="Kharbatia N.M."/>
            <person name="Rupper R.R."/>
            <person name="Sharp A.R."/>
            <person name="Dally N."/>
            <person name="Boughton B.A."/>
            <person name="Woo Y.H."/>
            <person name="Gao G."/>
            <person name="Schijlen E.G.W.M."/>
            <person name="Guo X."/>
            <person name="Momin A.A."/>
            <person name="Negrao S."/>
            <person name="Al-Babili S."/>
            <person name="Gehring C."/>
            <person name="Roessner U."/>
            <person name="Jung C."/>
            <person name="Murphy K."/>
            <person name="Arold S.T."/>
            <person name="Gojobori T."/>
            <person name="van der Linden C.G."/>
            <person name="van Loo E.N."/>
            <person name="Jellen E.N."/>
            <person name="Maughan P.J."/>
            <person name="Tester M."/>
        </authorList>
    </citation>
    <scope>NUCLEOTIDE SEQUENCE [LARGE SCALE GENOMIC DNA]</scope>
    <source>
        <strain evidence="8">cv. PI 614886</strain>
    </source>
</reference>
<dbReference type="RefSeq" id="XP_021773886.1">
    <property type="nucleotide sequence ID" value="XM_021918194.1"/>
</dbReference>
<dbReference type="InterPro" id="IPR036899">
    <property type="entry name" value="Ribosomal_uL13_sf"/>
</dbReference>
<dbReference type="InterPro" id="IPR023563">
    <property type="entry name" value="Ribosomal_uL13_CS"/>
</dbReference>
<evidence type="ECO:0000256" key="3">
    <source>
        <dbReference type="ARBA" id="ARBA00023274"/>
    </source>
</evidence>
<dbReference type="GO" id="GO:0017148">
    <property type="term" value="P:negative regulation of translation"/>
    <property type="evidence" value="ECO:0007669"/>
    <property type="project" value="TreeGrafter"/>
</dbReference>
<keyword evidence="2 7" id="KW-0689">Ribosomal protein</keyword>
<dbReference type="GO" id="GO:0003729">
    <property type="term" value="F:mRNA binding"/>
    <property type="evidence" value="ECO:0007669"/>
    <property type="project" value="UniProtKB-ARBA"/>
</dbReference>
<evidence type="ECO:0000256" key="4">
    <source>
        <dbReference type="ARBA" id="ARBA00068945"/>
    </source>
</evidence>
<name>A0A803LVZ1_CHEQI</name>
<sequence length="246" mass="27688">MAAMACASSLTFPSTQTQKSIFGTQLKQTPVFRFPGLTKTTAIVSPQASTKSCTEQWRQLKKEVKKELAIPHVPLAERWMFTLDEAAGPDIWNKTWYPKAADHVPTDKTWYVVDATDLILGRLASIIAVHIRGKNVASFTPSVDMGAFVIVVNADKIAVSGKKRTQKLYRRHSGRPGGMKEETFDQLQKRIPERIVEHAVRGMLPKGRLGRYLFNHLKVYKGPDHPHQAQQPIALPLRDKRIRVAK</sequence>
<dbReference type="InterPro" id="IPR005822">
    <property type="entry name" value="Ribosomal_uL13"/>
</dbReference>
<dbReference type="KEGG" id="cqi:110737849"/>
<dbReference type="OMA" id="VEGIDIW"/>
<reference evidence="8" key="2">
    <citation type="submission" date="2021-03" db="UniProtKB">
        <authorList>
            <consortium name="EnsemblPlants"/>
        </authorList>
    </citation>
    <scope>IDENTIFICATION</scope>
</reference>
<dbReference type="OrthoDB" id="274622at2759"/>
<dbReference type="CDD" id="cd00392">
    <property type="entry name" value="Ribosomal_L13"/>
    <property type="match status" value="1"/>
</dbReference>
<comment type="similarity">
    <text evidence="1 7">Belongs to the universal ribosomal protein uL13 family.</text>
</comment>
<dbReference type="InterPro" id="IPR005823">
    <property type="entry name" value="Ribosomal_uL13_bac-type"/>
</dbReference>
<evidence type="ECO:0000256" key="2">
    <source>
        <dbReference type="ARBA" id="ARBA00022980"/>
    </source>
</evidence>
<dbReference type="FunFam" id="3.90.1180.10:FF:000001">
    <property type="entry name" value="50S ribosomal protein L13"/>
    <property type="match status" value="1"/>
</dbReference>
<keyword evidence="3 7" id="KW-0687">Ribonucleoprotein</keyword>
<gene>
    <name evidence="8" type="primary">LOC110737849</name>
</gene>
<dbReference type="Proteomes" id="UP000596660">
    <property type="component" value="Unplaced"/>
</dbReference>
<dbReference type="PANTHER" id="PTHR11545:SF2">
    <property type="entry name" value="LARGE RIBOSOMAL SUBUNIT PROTEIN UL13M"/>
    <property type="match status" value="1"/>
</dbReference>
<dbReference type="SUPFAM" id="SSF52161">
    <property type="entry name" value="Ribosomal protein L13"/>
    <property type="match status" value="1"/>
</dbReference>
<proteinExistence type="inferred from homology"/>
<dbReference type="Gene3D" id="3.90.1180.10">
    <property type="entry name" value="Ribosomal protein L13"/>
    <property type="match status" value="1"/>
</dbReference>
<dbReference type="PANTHER" id="PTHR11545">
    <property type="entry name" value="RIBOSOMAL PROTEIN L13"/>
    <property type="match status" value="1"/>
</dbReference>
<organism evidence="8 9">
    <name type="scientific">Chenopodium quinoa</name>
    <name type="common">Quinoa</name>
    <dbReference type="NCBI Taxonomy" id="63459"/>
    <lineage>
        <taxon>Eukaryota</taxon>
        <taxon>Viridiplantae</taxon>
        <taxon>Streptophyta</taxon>
        <taxon>Embryophyta</taxon>
        <taxon>Tracheophyta</taxon>
        <taxon>Spermatophyta</taxon>
        <taxon>Magnoliopsida</taxon>
        <taxon>eudicotyledons</taxon>
        <taxon>Gunneridae</taxon>
        <taxon>Pentapetalae</taxon>
        <taxon>Caryophyllales</taxon>
        <taxon>Chenopodiaceae</taxon>
        <taxon>Chenopodioideae</taxon>
        <taxon>Atripliceae</taxon>
        <taxon>Chenopodium</taxon>
    </lineage>
</organism>
<dbReference type="PROSITE" id="PS00783">
    <property type="entry name" value="RIBOSOMAL_L13"/>
    <property type="match status" value="1"/>
</dbReference>
<evidence type="ECO:0000313" key="8">
    <source>
        <dbReference type="EnsemblPlants" id="AUR62019642-RA:cds"/>
    </source>
</evidence>
<dbReference type="GO" id="GO:0006412">
    <property type="term" value="P:translation"/>
    <property type="evidence" value="ECO:0007669"/>
    <property type="project" value="InterPro"/>
</dbReference>
<dbReference type="GeneID" id="110737849"/>
<dbReference type="GO" id="GO:0003735">
    <property type="term" value="F:structural constituent of ribosome"/>
    <property type="evidence" value="ECO:0007669"/>
    <property type="project" value="InterPro"/>
</dbReference>
<dbReference type="Gramene" id="AUR62019642-RA">
    <property type="protein sequence ID" value="AUR62019642-RA:cds"/>
    <property type="gene ID" value="AUR62019642"/>
</dbReference>
<evidence type="ECO:0000256" key="5">
    <source>
        <dbReference type="ARBA" id="ARBA00077140"/>
    </source>
</evidence>
<dbReference type="Pfam" id="PF00572">
    <property type="entry name" value="Ribosomal_L13"/>
    <property type="match status" value="1"/>
</dbReference>
<accession>A0A803LVZ1</accession>
<protein>
    <recommendedName>
        <fullName evidence="4">Large ribosomal subunit protein uL13c</fullName>
    </recommendedName>
    <alternativeName>
        <fullName evidence="5">50S ribosomal protein L13, chloroplastic</fullName>
    </alternativeName>
    <alternativeName>
        <fullName evidence="6">CL13</fullName>
    </alternativeName>
</protein>
<dbReference type="EnsemblPlants" id="AUR62019642-RA">
    <property type="protein sequence ID" value="AUR62019642-RA:cds"/>
    <property type="gene ID" value="AUR62019642"/>
</dbReference>
<evidence type="ECO:0000256" key="7">
    <source>
        <dbReference type="RuleBase" id="RU003877"/>
    </source>
</evidence>
<dbReference type="GO" id="GO:0022625">
    <property type="term" value="C:cytosolic large ribosomal subunit"/>
    <property type="evidence" value="ECO:0007669"/>
    <property type="project" value="TreeGrafter"/>
</dbReference>
<keyword evidence="9" id="KW-1185">Reference proteome</keyword>